<dbReference type="GO" id="GO:0005737">
    <property type="term" value="C:cytoplasm"/>
    <property type="evidence" value="ECO:0007669"/>
    <property type="project" value="InterPro"/>
</dbReference>
<name>X0SJ84_9ZZZZ</name>
<reference evidence="7" key="1">
    <citation type="journal article" date="2014" name="Front. Microbiol.">
        <title>High frequency of phylogenetically diverse reductive dehalogenase-homologous genes in deep subseafloor sedimentary metagenomes.</title>
        <authorList>
            <person name="Kawai M."/>
            <person name="Futagami T."/>
            <person name="Toyoda A."/>
            <person name="Takaki Y."/>
            <person name="Nishi S."/>
            <person name="Hori S."/>
            <person name="Arai W."/>
            <person name="Tsubouchi T."/>
            <person name="Morono Y."/>
            <person name="Uchiyama I."/>
            <person name="Ito T."/>
            <person name="Fujiyama A."/>
            <person name="Inagaki F."/>
            <person name="Takami H."/>
        </authorList>
    </citation>
    <scope>NUCLEOTIDE SEQUENCE</scope>
    <source>
        <strain evidence="7">Expedition CK06-06</strain>
    </source>
</reference>
<protein>
    <recommendedName>
        <fullName evidence="6">CN hydrolase domain-containing protein</fullName>
    </recommendedName>
</protein>
<evidence type="ECO:0000256" key="4">
    <source>
        <dbReference type="ARBA" id="ARBA00022840"/>
    </source>
</evidence>
<dbReference type="InterPro" id="IPR036526">
    <property type="entry name" value="C-N_Hydrolase_sf"/>
</dbReference>
<evidence type="ECO:0000256" key="5">
    <source>
        <dbReference type="ARBA" id="ARBA00023027"/>
    </source>
</evidence>
<dbReference type="EMBL" id="BARS01000683">
    <property type="protein sequence ID" value="GAF81059.1"/>
    <property type="molecule type" value="Genomic_DNA"/>
</dbReference>
<dbReference type="Gene3D" id="3.40.50.620">
    <property type="entry name" value="HUPs"/>
    <property type="match status" value="1"/>
</dbReference>
<dbReference type="Pfam" id="PF02540">
    <property type="entry name" value="NAD_synthase"/>
    <property type="match status" value="1"/>
</dbReference>
<dbReference type="Gene3D" id="3.60.110.10">
    <property type="entry name" value="Carbon-nitrogen hydrolase"/>
    <property type="match status" value="1"/>
</dbReference>
<organism evidence="7">
    <name type="scientific">marine sediment metagenome</name>
    <dbReference type="NCBI Taxonomy" id="412755"/>
    <lineage>
        <taxon>unclassified sequences</taxon>
        <taxon>metagenomes</taxon>
        <taxon>ecological metagenomes</taxon>
    </lineage>
</organism>
<dbReference type="SUPFAM" id="SSF52402">
    <property type="entry name" value="Adenine nucleotide alpha hydrolases-like"/>
    <property type="match status" value="1"/>
</dbReference>
<keyword evidence="3" id="KW-0547">Nucleotide-binding</keyword>
<dbReference type="GO" id="GO:0004359">
    <property type="term" value="F:glutaminase activity"/>
    <property type="evidence" value="ECO:0007669"/>
    <property type="project" value="InterPro"/>
</dbReference>
<dbReference type="NCBIfam" id="TIGR00552">
    <property type="entry name" value="nadE"/>
    <property type="match status" value="1"/>
</dbReference>
<gene>
    <name evidence="7" type="ORF">S01H1_01553</name>
</gene>
<dbReference type="CDD" id="cd00553">
    <property type="entry name" value="NAD_synthase"/>
    <property type="match status" value="1"/>
</dbReference>
<dbReference type="AlphaFoldDB" id="X0SJ84"/>
<dbReference type="PANTHER" id="PTHR23090:SF9">
    <property type="entry name" value="GLUTAMINE-DEPENDENT NAD(+) SYNTHETASE"/>
    <property type="match status" value="1"/>
</dbReference>
<comment type="pathway">
    <text evidence="1">Cofactor biosynthesis; NAD(+) biosynthesis.</text>
</comment>
<dbReference type="SUPFAM" id="SSF56317">
    <property type="entry name" value="Carbon-nitrogen hydrolase"/>
    <property type="match status" value="1"/>
</dbReference>
<dbReference type="FunFam" id="3.40.50.620:FF:000106">
    <property type="entry name" value="Glutamine-dependent NAD(+) synthetase"/>
    <property type="match status" value="1"/>
</dbReference>
<evidence type="ECO:0000259" key="6">
    <source>
        <dbReference type="PROSITE" id="PS50263"/>
    </source>
</evidence>
<dbReference type="GO" id="GO:0005524">
    <property type="term" value="F:ATP binding"/>
    <property type="evidence" value="ECO:0007669"/>
    <property type="project" value="UniProtKB-KW"/>
</dbReference>
<evidence type="ECO:0000313" key="7">
    <source>
        <dbReference type="EMBL" id="GAF81059.1"/>
    </source>
</evidence>
<feature type="domain" description="CN hydrolase" evidence="6">
    <location>
        <begin position="1"/>
        <end position="46"/>
    </location>
</feature>
<feature type="non-terminal residue" evidence="7">
    <location>
        <position position="1"/>
    </location>
</feature>
<keyword evidence="4" id="KW-0067">ATP-binding</keyword>
<dbReference type="InterPro" id="IPR022310">
    <property type="entry name" value="NAD/GMP_synthase"/>
</dbReference>
<comment type="caution">
    <text evidence="7">The sequence shown here is derived from an EMBL/GenBank/DDBJ whole genome shotgun (WGS) entry which is preliminary data.</text>
</comment>
<accession>X0SJ84</accession>
<evidence type="ECO:0000256" key="3">
    <source>
        <dbReference type="ARBA" id="ARBA00022741"/>
    </source>
</evidence>
<dbReference type="InterPro" id="IPR003010">
    <property type="entry name" value="C-N_Hydrolase"/>
</dbReference>
<dbReference type="InterPro" id="IPR003694">
    <property type="entry name" value="NAD_synthase"/>
</dbReference>
<dbReference type="PROSITE" id="PS50263">
    <property type="entry name" value="CN_HYDROLASE"/>
    <property type="match status" value="1"/>
</dbReference>
<evidence type="ECO:0000256" key="2">
    <source>
        <dbReference type="ARBA" id="ARBA00022598"/>
    </source>
</evidence>
<dbReference type="PANTHER" id="PTHR23090">
    <property type="entry name" value="NH 3 /GLUTAMINE-DEPENDENT NAD + SYNTHETASE"/>
    <property type="match status" value="1"/>
</dbReference>
<dbReference type="UniPathway" id="UPA00253"/>
<keyword evidence="5" id="KW-0520">NAD</keyword>
<sequence>IVYANLVGGQDGVVFDGGSFIVDADGRLLFQAPAFTEGLYVFDLSDPRPVAPEESDELDQMQSALVLGIRDYVSKNGFASVLVGLSGGIDSALVATLSVEALGPEHVTAVYLPSEFSSDESREDAQEIARRLSIELLEIPLSATHQALRDALPETPTGLADENLQPRVRGTLLMALANQRNALVLCPGNKSEIAIGYNTLYGDTIGALAPIADLYKTDVYRLAESLADRIPRRVIEKPPTAELRPNHRDEDDLPPYSELDPLLGKIIETNLSRTELIAAGFDPELVDRVLPRYYASEYKRRQLPPAIKVTPKAFGVGRRMPITNAYRD</sequence>
<evidence type="ECO:0000256" key="1">
    <source>
        <dbReference type="ARBA" id="ARBA00004790"/>
    </source>
</evidence>
<dbReference type="GO" id="GO:0003952">
    <property type="term" value="F:NAD+ synthase (glutamine-hydrolyzing) activity"/>
    <property type="evidence" value="ECO:0007669"/>
    <property type="project" value="InterPro"/>
</dbReference>
<dbReference type="InterPro" id="IPR014729">
    <property type="entry name" value="Rossmann-like_a/b/a_fold"/>
</dbReference>
<dbReference type="GO" id="GO:0009435">
    <property type="term" value="P:NAD+ biosynthetic process"/>
    <property type="evidence" value="ECO:0007669"/>
    <property type="project" value="UniProtKB-UniPathway"/>
</dbReference>
<keyword evidence="2" id="KW-0436">Ligase</keyword>
<proteinExistence type="predicted"/>